<dbReference type="OrthoDB" id="9761531at2"/>
<dbReference type="SUPFAM" id="SSF56281">
    <property type="entry name" value="Metallo-hydrolase/oxidoreductase"/>
    <property type="match status" value="1"/>
</dbReference>
<dbReference type="PANTHER" id="PTHR42951:SF4">
    <property type="entry name" value="ACYL-COENZYME A THIOESTERASE MBLAC2"/>
    <property type="match status" value="1"/>
</dbReference>
<name>A0A0K8J4E9_9FIRM</name>
<dbReference type="KEGG" id="hsd:SD1D_0681"/>
<evidence type="ECO:0000259" key="1">
    <source>
        <dbReference type="SMART" id="SM00849"/>
    </source>
</evidence>
<gene>
    <name evidence="2" type="ORF">SD1D_0681</name>
</gene>
<protein>
    <recommendedName>
        <fullName evidence="1">Metallo-beta-lactamase domain-containing protein</fullName>
    </recommendedName>
</protein>
<keyword evidence="3" id="KW-1185">Reference proteome</keyword>
<dbReference type="PANTHER" id="PTHR42951">
    <property type="entry name" value="METALLO-BETA-LACTAMASE DOMAIN-CONTAINING"/>
    <property type="match status" value="1"/>
</dbReference>
<dbReference type="AlphaFoldDB" id="A0A0K8J4E9"/>
<feature type="domain" description="Metallo-beta-lactamase" evidence="1">
    <location>
        <begin position="25"/>
        <end position="212"/>
    </location>
</feature>
<reference evidence="3" key="1">
    <citation type="submission" date="2015-09" db="EMBL/GenBank/DDBJ databases">
        <authorList>
            <person name="Wibberg D."/>
        </authorList>
    </citation>
    <scope>NUCLEOTIDE SEQUENCE [LARGE SCALE GENOMIC DNA]</scope>
    <source>
        <strain evidence="3">SD1D</strain>
    </source>
</reference>
<dbReference type="Gene3D" id="3.60.15.10">
    <property type="entry name" value="Ribonuclease Z/Hydroxyacylglutathione hydrolase-like"/>
    <property type="match status" value="1"/>
</dbReference>
<dbReference type="Pfam" id="PF00753">
    <property type="entry name" value="Lactamase_B"/>
    <property type="match status" value="1"/>
</dbReference>
<organism evidence="2 3">
    <name type="scientific">Herbinix luporum</name>
    <dbReference type="NCBI Taxonomy" id="1679721"/>
    <lineage>
        <taxon>Bacteria</taxon>
        <taxon>Bacillati</taxon>
        <taxon>Bacillota</taxon>
        <taxon>Clostridia</taxon>
        <taxon>Lachnospirales</taxon>
        <taxon>Lachnospiraceae</taxon>
        <taxon>Herbinix</taxon>
    </lineage>
</organism>
<dbReference type="RefSeq" id="WP_058257614.1">
    <property type="nucleotide sequence ID" value="NZ_JANWKB010000057.1"/>
</dbReference>
<evidence type="ECO:0000313" key="3">
    <source>
        <dbReference type="Proteomes" id="UP000196053"/>
    </source>
</evidence>
<dbReference type="SMART" id="SM00849">
    <property type="entry name" value="Lactamase_B"/>
    <property type="match status" value="1"/>
</dbReference>
<accession>A0A0K8J4E9</accession>
<dbReference type="InterPro" id="IPR036866">
    <property type="entry name" value="RibonucZ/Hydroxyglut_hydro"/>
</dbReference>
<dbReference type="Proteomes" id="UP000196053">
    <property type="component" value="Chromosome I"/>
</dbReference>
<proteinExistence type="predicted"/>
<sequence>MDSWFTVEKIDNETYVISEYKHWEETHCYLLIGIDKCLLIDTGLGVGNLLEVINRLTDLPVEVVVTHVHWDHIGGLKYFKNIAVHDAEKEWLTNEFPIPIQLVIKNLIREPCDFPTYFNKDNYEIFKGQPTAILQDNDIIDLENRKIEIIHTPGHSPGHICLYEPDKKYLYSGDLIYMGKLDAFYPTTNPYEFMKSIDKIRRLAIERIFPAHYSLSINVEIIENIDKAFKDLFYSGKLAHGNGIFYFENFSIHI</sequence>
<evidence type="ECO:0000313" key="2">
    <source>
        <dbReference type="EMBL" id="CUH92229.1"/>
    </source>
</evidence>
<dbReference type="InterPro" id="IPR001279">
    <property type="entry name" value="Metallo-B-lactamas"/>
</dbReference>
<dbReference type="EMBL" id="LN879430">
    <property type="protein sequence ID" value="CUH92229.1"/>
    <property type="molecule type" value="Genomic_DNA"/>
</dbReference>
<dbReference type="InterPro" id="IPR050855">
    <property type="entry name" value="NDM-1-like"/>
</dbReference>